<keyword evidence="2" id="KW-0238">DNA-binding</keyword>
<evidence type="ECO:0000256" key="3">
    <source>
        <dbReference type="ARBA" id="ARBA00023163"/>
    </source>
</evidence>
<dbReference type="Proteomes" id="UP000272400">
    <property type="component" value="Unassembled WGS sequence"/>
</dbReference>
<dbReference type="InterPro" id="IPR036388">
    <property type="entry name" value="WH-like_DNA-bd_sf"/>
</dbReference>
<dbReference type="SUPFAM" id="SSF46785">
    <property type="entry name" value="Winged helix' DNA-binding domain"/>
    <property type="match status" value="1"/>
</dbReference>
<dbReference type="PANTHER" id="PTHR44846">
    <property type="entry name" value="MANNOSYL-D-GLYCERATE TRANSPORT/METABOLISM SYSTEM REPRESSOR MNGR-RELATED"/>
    <property type="match status" value="1"/>
</dbReference>
<dbReference type="PROSITE" id="PS50949">
    <property type="entry name" value="HTH_GNTR"/>
    <property type="match status" value="1"/>
</dbReference>
<dbReference type="SMART" id="SM00866">
    <property type="entry name" value="UTRA"/>
    <property type="match status" value="1"/>
</dbReference>
<keyword evidence="7" id="KW-1185">Reference proteome</keyword>
<sequence>MIDATSPVPKYVQLRALLVDLIEGAGSEPDAPMPSERELCQRYGLSRMTVRQAVDQLVSEGRLYRVPGKGTFVARPKIDMPLRLSSSFTAEMKARGMTPGAIDLDHRTVPASGHVARSLGLAAGAYVHVLERLRTADGAPMAVERCHIPAALAPDLLTTRLAGQSLYDLLERRYGIAFDSGDQTIEAALASPLDAELLQLPQPSPVLLLRRRSYLRATCAELTESTYRADRYQLHTNLDLPRQPADPRRARQD</sequence>
<evidence type="ECO:0000313" key="7">
    <source>
        <dbReference type="Proteomes" id="UP000272400"/>
    </source>
</evidence>
<comment type="caution">
    <text evidence="6">The sequence shown here is derived from an EMBL/GenBank/DDBJ whole genome shotgun (WGS) entry which is preliminary data.</text>
</comment>
<dbReference type="Gene3D" id="3.40.1410.10">
    <property type="entry name" value="Chorismate lyase-like"/>
    <property type="match status" value="1"/>
</dbReference>
<proteinExistence type="predicted"/>
<organism evidence="6 7">
    <name type="scientific">Actinocorallia herbida</name>
    <dbReference type="NCBI Taxonomy" id="58109"/>
    <lineage>
        <taxon>Bacteria</taxon>
        <taxon>Bacillati</taxon>
        <taxon>Actinomycetota</taxon>
        <taxon>Actinomycetes</taxon>
        <taxon>Streptosporangiales</taxon>
        <taxon>Thermomonosporaceae</taxon>
        <taxon>Actinocorallia</taxon>
    </lineage>
</organism>
<dbReference type="Pfam" id="PF07702">
    <property type="entry name" value="UTRA"/>
    <property type="match status" value="1"/>
</dbReference>
<dbReference type="PRINTS" id="PR00035">
    <property type="entry name" value="HTHGNTR"/>
</dbReference>
<dbReference type="InterPro" id="IPR000524">
    <property type="entry name" value="Tscrpt_reg_HTH_GntR"/>
</dbReference>
<evidence type="ECO:0000259" key="5">
    <source>
        <dbReference type="PROSITE" id="PS50949"/>
    </source>
</evidence>
<feature type="region of interest" description="Disordered" evidence="4">
    <location>
        <begin position="234"/>
        <end position="253"/>
    </location>
</feature>
<evidence type="ECO:0000313" key="6">
    <source>
        <dbReference type="EMBL" id="ROO89968.1"/>
    </source>
</evidence>
<dbReference type="OrthoDB" id="8584262at2"/>
<keyword evidence="3" id="KW-0804">Transcription</keyword>
<dbReference type="GO" id="GO:0045892">
    <property type="term" value="P:negative regulation of DNA-templated transcription"/>
    <property type="evidence" value="ECO:0007669"/>
    <property type="project" value="TreeGrafter"/>
</dbReference>
<dbReference type="PANTHER" id="PTHR44846:SF1">
    <property type="entry name" value="MANNOSYL-D-GLYCERATE TRANSPORT_METABOLISM SYSTEM REPRESSOR MNGR-RELATED"/>
    <property type="match status" value="1"/>
</dbReference>
<dbReference type="RefSeq" id="WP_123668982.1">
    <property type="nucleotide sequence ID" value="NZ_RJKE01000001.1"/>
</dbReference>
<dbReference type="AlphaFoldDB" id="A0A3N1DA36"/>
<dbReference type="GO" id="GO:0003700">
    <property type="term" value="F:DNA-binding transcription factor activity"/>
    <property type="evidence" value="ECO:0007669"/>
    <property type="project" value="InterPro"/>
</dbReference>
<keyword evidence="1" id="KW-0805">Transcription regulation</keyword>
<dbReference type="InterPro" id="IPR028978">
    <property type="entry name" value="Chorismate_lyase_/UTRA_dom_sf"/>
</dbReference>
<dbReference type="EMBL" id="RJKE01000001">
    <property type="protein sequence ID" value="ROO89968.1"/>
    <property type="molecule type" value="Genomic_DNA"/>
</dbReference>
<dbReference type="InterPro" id="IPR036390">
    <property type="entry name" value="WH_DNA-bd_sf"/>
</dbReference>
<dbReference type="Gene3D" id="1.10.10.10">
    <property type="entry name" value="Winged helix-like DNA-binding domain superfamily/Winged helix DNA-binding domain"/>
    <property type="match status" value="1"/>
</dbReference>
<evidence type="ECO:0000256" key="1">
    <source>
        <dbReference type="ARBA" id="ARBA00023015"/>
    </source>
</evidence>
<dbReference type="SMART" id="SM00345">
    <property type="entry name" value="HTH_GNTR"/>
    <property type="match status" value="1"/>
</dbReference>
<protein>
    <submittedName>
        <fullName evidence="6">GntR family transcriptional regulator</fullName>
    </submittedName>
</protein>
<dbReference type="Pfam" id="PF00392">
    <property type="entry name" value="GntR"/>
    <property type="match status" value="1"/>
</dbReference>
<gene>
    <name evidence="6" type="ORF">EDD29_7680</name>
</gene>
<feature type="domain" description="HTH gntR-type" evidence="5">
    <location>
        <begin position="8"/>
        <end position="76"/>
    </location>
</feature>
<evidence type="ECO:0000256" key="4">
    <source>
        <dbReference type="SAM" id="MobiDB-lite"/>
    </source>
</evidence>
<accession>A0A3N1DA36</accession>
<evidence type="ECO:0000256" key="2">
    <source>
        <dbReference type="ARBA" id="ARBA00023125"/>
    </source>
</evidence>
<dbReference type="SUPFAM" id="SSF64288">
    <property type="entry name" value="Chorismate lyase-like"/>
    <property type="match status" value="1"/>
</dbReference>
<name>A0A3N1DA36_9ACTN</name>
<dbReference type="GO" id="GO:0003677">
    <property type="term" value="F:DNA binding"/>
    <property type="evidence" value="ECO:0007669"/>
    <property type="project" value="UniProtKB-KW"/>
</dbReference>
<dbReference type="InterPro" id="IPR011663">
    <property type="entry name" value="UTRA"/>
</dbReference>
<reference evidence="6 7" key="1">
    <citation type="submission" date="2018-11" db="EMBL/GenBank/DDBJ databases">
        <title>Sequencing the genomes of 1000 actinobacteria strains.</title>
        <authorList>
            <person name="Klenk H.-P."/>
        </authorList>
    </citation>
    <scope>NUCLEOTIDE SEQUENCE [LARGE SCALE GENOMIC DNA]</scope>
    <source>
        <strain evidence="6 7">DSM 44254</strain>
    </source>
</reference>
<dbReference type="CDD" id="cd07377">
    <property type="entry name" value="WHTH_GntR"/>
    <property type="match status" value="1"/>
</dbReference>
<dbReference type="InterPro" id="IPR050679">
    <property type="entry name" value="Bact_HTH_transcr_reg"/>
</dbReference>